<keyword evidence="7" id="KW-1015">Disulfide bond</keyword>
<evidence type="ECO:0000313" key="12">
    <source>
        <dbReference type="Proteomes" id="UP001516400"/>
    </source>
</evidence>
<feature type="transmembrane region" description="Helical" evidence="9">
    <location>
        <begin position="175"/>
        <end position="197"/>
    </location>
</feature>
<gene>
    <name evidence="11" type="ORF">HHI36_023198</name>
</gene>
<keyword evidence="3" id="KW-1003">Cell membrane</keyword>
<evidence type="ECO:0000256" key="4">
    <source>
        <dbReference type="ARBA" id="ARBA00022692"/>
    </source>
</evidence>
<feature type="transmembrane region" description="Helical" evidence="9">
    <location>
        <begin position="242"/>
        <end position="261"/>
    </location>
</feature>
<protein>
    <recommendedName>
        <fullName evidence="10">Kazal-like domain-containing protein</fullName>
    </recommendedName>
</protein>
<dbReference type="InterPro" id="IPR036058">
    <property type="entry name" value="Kazal_dom_sf"/>
</dbReference>
<feature type="transmembrane region" description="Helical" evidence="9">
    <location>
        <begin position="391"/>
        <end position="410"/>
    </location>
</feature>
<comment type="caution">
    <text evidence="11">The sequence shown here is derived from an EMBL/GenBank/DDBJ whole genome shotgun (WGS) entry which is preliminary data.</text>
</comment>
<evidence type="ECO:0000256" key="1">
    <source>
        <dbReference type="ARBA" id="ARBA00004651"/>
    </source>
</evidence>
<dbReference type="PROSITE" id="PS51465">
    <property type="entry name" value="KAZAL_2"/>
    <property type="match status" value="1"/>
</dbReference>
<feature type="transmembrane region" description="Helical" evidence="9">
    <location>
        <begin position="92"/>
        <end position="112"/>
    </location>
</feature>
<dbReference type="PANTHER" id="PTHR11388">
    <property type="entry name" value="ORGANIC ANION TRANSPORTER"/>
    <property type="match status" value="1"/>
</dbReference>
<evidence type="ECO:0000256" key="5">
    <source>
        <dbReference type="ARBA" id="ARBA00022989"/>
    </source>
</evidence>
<dbReference type="GO" id="GO:0005886">
    <property type="term" value="C:plasma membrane"/>
    <property type="evidence" value="ECO:0007669"/>
    <property type="project" value="UniProtKB-SubCell"/>
</dbReference>
<feature type="transmembrane region" description="Helical" evidence="9">
    <location>
        <begin position="53"/>
        <end position="72"/>
    </location>
</feature>
<dbReference type="SUPFAM" id="SSF103473">
    <property type="entry name" value="MFS general substrate transporter"/>
    <property type="match status" value="1"/>
</dbReference>
<evidence type="ECO:0000256" key="7">
    <source>
        <dbReference type="ARBA" id="ARBA00023157"/>
    </source>
</evidence>
<feature type="transmembrane region" description="Helical" evidence="9">
    <location>
        <begin position="118"/>
        <end position="137"/>
    </location>
</feature>
<dbReference type="InterPro" id="IPR002350">
    <property type="entry name" value="Kazal_dom"/>
</dbReference>
<accession>A0ABD2PGL1</accession>
<dbReference type="InterPro" id="IPR004156">
    <property type="entry name" value="OATP"/>
</dbReference>
<feature type="domain" description="Kazal-like" evidence="10">
    <location>
        <begin position="418"/>
        <end position="473"/>
    </location>
</feature>
<keyword evidence="12" id="KW-1185">Reference proteome</keyword>
<dbReference type="Proteomes" id="UP001516400">
    <property type="component" value="Unassembled WGS sequence"/>
</dbReference>
<feature type="region of interest" description="Disordered" evidence="8">
    <location>
        <begin position="644"/>
        <end position="663"/>
    </location>
</feature>
<comment type="similarity">
    <text evidence="2">Belongs to the organo anion transporter (TC 2.A.60) family.</text>
</comment>
<organism evidence="11 12">
    <name type="scientific">Cryptolaemus montrouzieri</name>
    <dbReference type="NCBI Taxonomy" id="559131"/>
    <lineage>
        <taxon>Eukaryota</taxon>
        <taxon>Metazoa</taxon>
        <taxon>Ecdysozoa</taxon>
        <taxon>Arthropoda</taxon>
        <taxon>Hexapoda</taxon>
        <taxon>Insecta</taxon>
        <taxon>Pterygota</taxon>
        <taxon>Neoptera</taxon>
        <taxon>Endopterygota</taxon>
        <taxon>Coleoptera</taxon>
        <taxon>Polyphaga</taxon>
        <taxon>Cucujiformia</taxon>
        <taxon>Coccinelloidea</taxon>
        <taxon>Coccinellidae</taxon>
        <taxon>Scymninae</taxon>
        <taxon>Scymnini</taxon>
        <taxon>Cryptolaemus</taxon>
    </lineage>
</organism>
<dbReference type="PANTHER" id="PTHR11388:SF158">
    <property type="entry name" value="ORGANIC ANION TRANSPORTING POLYPEPTIDE 33EB"/>
    <property type="match status" value="1"/>
</dbReference>
<comment type="subcellular location">
    <subcellularLocation>
        <location evidence="1">Cell membrane</location>
        <topology evidence="1">Multi-pass membrane protein</topology>
    </subcellularLocation>
</comment>
<evidence type="ECO:0000313" key="11">
    <source>
        <dbReference type="EMBL" id="KAL3289806.1"/>
    </source>
</evidence>
<dbReference type="SUPFAM" id="SSF100895">
    <property type="entry name" value="Kazal-type serine protease inhibitors"/>
    <property type="match status" value="1"/>
</dbReference>
<proteinExistence type="inferred from homology"/>
<dbReference type="EMBL" id="JABFTP020000186">
    <property type="protein sequence ID" value="KAL3289806.1"/>
    <property type="molecule type" value="Genomic_DNA"/>
</dbReference>
<evidence type="ECO:0000256" key="6">
    <source>
        <dbReference type="ARBA" id="ARBA00023136"/>
    </source>
</evidence>
<evidence type="ECO:0000256" key="9">
    <source>
        <dbReference type="SAM" id="Phobius"/>
    </source>
</evidence>
<dbReference type="InterPro" id="IPR036259">
    <property type="entry name" value="MFS_trans_sf"/>
</dbReference>
<keyword evidence="6 9" id="KW-0472">Membrane</keyword>
<name>A0ABD2PGL1_9CUCU</name>
<reference evidence="11 12" key="1">
    <citation type="journal article" date="2021" name="BMC Biol.">
        <title>Horizontally acquired antibacterial genes associated with adaptive radiation of ladybird beetles.</title>
        <authorList>
            <person name="Li H.S."/>
            <person name="Tang X.F."/>
            <person name="Huang Y.H."/>
            <person name="Xu Z.Y."/>
            <person name="Chen M.L."/>
            <person name="Du X.Y."/>
            <person name="Qiu B.Y."/>
            <person name="Chen P.T."/>
            <person name="Zhang W."/>
            <person name="Slipinski A."/>
            <person name="Escalona H.E."/>
            <person name="Waterhouse R.M."/>
            <person name="Zwick A."/>
            <person name="Pang H."/>
        </authorList>
    </citation>
    <scope>NUCLEOTIDE SEQUENCE [LARGE SCALE GENOMIC DNA]</scope>
    <source>
        <strain evidence="11">SYSU2018</strain>
    </source>
</reference>
<evidence type="ECO:0000256" key="2">
    <source>
        <dbReference type="ARBA" id="ARBA00009657"/>
    </source>
</evidence>
<sequence length="693" mass="77700">MIHPSDLLRSDSRSKEFAAPLHLQGKKENDWGISILPCLAKVFNWRTFAKPSVFVAILSLIGCSQGFLLYYFRNTADIWPRQYDISKKTVDWLIYINEFSIGLLALPLAHWANVTHKIVWISLVTIVHGIFSVFLFVPERFLAKSVSISNSTVHLCDSSTPSFHDDPQIGVTITIIAYQVLTAASSISFFSIGLVYVDDNSPKNRSTVLAIALASRQIGQQLGIYASWIPNFTNIHDIFRSFVWQGVSVVCILLGVCIAMFPKVLPSLLIKELAASLLEIASGISTSDLTEPKSDGFLVSIGRIIKNKIIILSIISTVAIQTALINFGIFENYFKQSRFFIADDFEESGYTNVFSANFVTNVMEKPFTILCTIVTGLVISRSNIKVKYLVLWNVMMFAVCTLLFSSYLFIKCEYEDVTQLIPSCSVDCGCRLEGTFNPVCLKGRTYYSPCHAGCKVVERSGDYQFYKDCSCASFEGMASEGSCHADKCNMMYQLTQVNKVIAEGFLATTELTTIVIVLRSVRSTDKSLALGLEMALLSLVPFLPVRTGYEYIASKLCRYSYHGRCKIYSQEFSLFLSNITVMLLIFGTVVQMFLLCIDLDNPTRNKKKRTFENSDISSEKKVSMDYSTEDNNHPESQKLIDNINSEGSRNDFSTDFDSLGDDHDSDLEEYIDMKNQNGNEQSIDNSDVLESHL</sequence>
<evidence type="ECO:0000256" key="8">
    <source>
        <dbReference type="SAM" id="MobiDB-lite"/>
    </source>
</evidence>
<evidence type="ECO:0000259" key="10">
    <source>
        <dbReference type="PROSITE" id="PS51465"/>
    </source>
</evidence>
<dbReference type="AlphaFoldDB" id="A0ABD2PGL1"/>
<evidence type="ECO:0000256" key="3">
    <source>
        <dbReference type="ARBA" id="ARBA00022475"/>
    </source>
</evidence>
<feature type="transmembrane region" description="Helical" evidence="9">
    <location>
        <begin position="572"/>
        <end position="599"/>
    </location>
</feature>
<dbReference type="Pfam" id="PF03137">
    <property type="entry name" value="OATP"/>
    <property type="match status" value="1"/>
</dbReference>
<keyword evidence="5 9" id="KW-1133">Transmembrane helix</keyword>
<feature type="transmembrane region" description="Helical" evidence="9">
    <location>
        <begin position="309"/>
        <end position="330"/>
    </location>
</feature>
<keyword evidence="4 9" id="KW-0812">Transmembrane</keyword>